<dbReference type="Gene3D" id="2.120.10.30">
    <property type="entry name" value="TolB, C-terminal domain"/>
    <property type="match status" value="2"/>
</dbReference>
<accession>A0A162LN46</accession>
<dbReference type="PANTHER" id="PTHR42776">
    <property type="entry name" value="SERINE PEPTIDASE S9 FAMILY MEMBER"/>
    <property type="match status" value="1"/>
</dbReference>
<dbReference type="RefSeq" id="XP_018708062.1">
    <property type="nucleotide sequence ID" value="XM_018843612.1"/>
</dbReference>
<dbReference type="InterPro" id="IPR011042">
    <property type="entry name" value="6-blade_b-propeller_TolB-like"/>
</dbReference>
<keyword evidence="2" id="KW-0378">Hydrolase</keyword>
<evidence type="ECO:0000259" key="6">
    <source>
        <dbReference type="Pfam" id="PF00326"/>
    </source>
</evidence>
<evidence type="ECO:0000313" key="8">
    <source>
        <dbReference type="Proteomes" id="UP000076744"/>
    </source>
</evidence>
<comment type="caution">
    <text evidence="7">The sequence shown here is derived from an EMBL/GenBank/DDBJ whole genome shotgun (WGS) entry which is preliminary data.</text>
</comment>
<protein>
    <recommendedName>
        <fullName evidence="4">Dipeptidyl-peptidase V</fullName>
    </recommendedName>
</protein>
<dbReference type="PANTHER" id="PTHR42776:SF27">
    <property type="entry name" value="DIPEPTIDYL PEPTIDASE FAMILY MEMBER 6"/>
    <property type="match status" value="1"/>
</dbReference>
<evidence type="ECO:0000256" key="1">
    <source>
        <dbReference type="ARBA" id="ARBA00010040"/>
    </source>
</evidence>
<reference evidence="7 8" key="1">
    <citation type="journal article" date="2016" name="Genome Biol. Evol.">
        <title>Divergent and convergent evolution of fungal pathogenicity.</title>
        <authorList>
            <person name="Shang Y."/>
            <person name="Xiao G."/>
            <person name="Zheng P."/>
            <person name="Cen K."/>
            <person name="Zhan S."/>
            <person name="Wang C."/>
        </authorList>
    </citation>
    <scope>NUCLEOTIDE SEQUENCE [LARGE SCALE GENOMIC DNA]</scope>
    <source>
        <strain evidence="7 8">ARSEF 2679</strain>
    </source>
</reference>
<evidence type="ECO:0000256" key="3">
    <source>
        <dbReference type="ARBA" id="ARBA00022825"/>
    </source>
</evidence>
<dbReference type="InterPro" id="IPR011659">
    <property type="entry name" value="WD40"/>
</dbReference>
<keyword evidence="3" id="KW-0720">Serine protease</keyword>
<dbReference type="SUPFAM" id="SSF82171">
    <property type="entry name" value="DPP6 N-terminal domain-like"/>
    <property type="match status" value="1"/>
</dbReference>
<comment type="similarity">
    <text evidence="1">Belongs to the peptidase S9C family.</text>
</comment>
<dbReference type="STRING" id="1081104.A0A162LN46"/>
<dbReference type="OrthoDB" id="43744at2759"/>
<feature type="domain" description="Peptidase S9 prolyl oligopeptidase catalytic" evidence="6">
    <location>
        <begin position="456"/>
        <end position="530"/>
    </location>
</feature>
<dbReference type="EMBL" id="AZHB01000001">
    <property type="protein sequence ID" value="OAA73104.1"/>
    <property type="molecule type" value="Genomic_DNA"/>
</dbReference>
<dbReference type="InterPro" id="IPR001375">
    <property type="entry name" value="Peptidase_S9_cat"/>
</dbReference>
<dbReference type="GO" id="GO:0004252">
    <property type="term" value="F:serine-type endopeptidase activity"/>
    <property type="evidence" value="ECO:0007669"/>
    <property type="project" value="TreeGrafter"/>
</dbReference>
<dbReference type="GeneID" id="30016297"/>
<evidence type="ECO:0000256" key="5">
    <source>
        <dbReference type="SAM" id="MobiDB-lite"/>
    </source>
</evidence>
<dbReference type="Pfam" id="PF07676">
    <property type="entry name" value="PD40"/>
    <property type="match status" value="2"/>
</dbReference>
<dbReference type="GO" id="GO:0006508">
    <property type="term" value="P:proteolysis"/>
    <property type="evidence" value="ECO:0007669"/>
    <property type="project" value="InterPro"/>
</dbReference>
<feature type="region of interest" description="Disordered" evidence="5">
    <location>
        <begin position="143"/>
        <end position="165"/>
    </location>
</feature>
<keyword evidence="8" id="KW-1185">Reference proteome</keyword>
<dbReference type="AlphaFoldDB" id="A0A162LN46"/>
<evidence type="ECO:0000256" key="2">
    <source>
        <dbReference type="ARBA" id="ARBA00022801"/>
    </source>
</evidence>
<dbReference type="SUPFAM" id="SSF53474">
    <property type="entry name" value="alpha/beta-Hydrolases"/>
    <property type="match status" value="1"/>
</dbReference>
<sequence length="547" mass="58813">MAQGNSKPTEYVFDRELAESLVDLEVPQDIKFSPDGTKIVHVAGRAAEVKKGENYVSSLWLASSSLPGSARQLTSGSFHDSGPTWHPDGNRILFSSDRAEAGSKQGVWPLRLDGGDATAVTPADADESVQKWALSPDGRTVAYLSADEASEEEKKRKGTDEEEQPDVWGEKWKYARLRLVDVETKETRVLVSEERHVTDLTWSRDGKEIAFRSNRNTEPEESDISGGTISTVDVASGAVRDLTTDQAQFVSLTWARDGKIYFIGITPVGDLFGGSAVFYVDPAEDAPSLTRAAYGEDDDAVELREVGGRVLAKRDSRLVSVVSEVEGGELFRFPDGEIGDWDVWFDPETGGARLATALSTINDPYEVFVVEEGRENVKLSEHGRALGDRRFGTGRVLRCGSTDGEVELDGIYLAPADATDGEGKPRAPLPTLVSIHGGPSASDGVGWDVFGRYWTALALAQGYGVLLPQYRGSSGRGSSFGAWSGRGVGVQDHADVVALTDEAVRRGWADAERLMVGGWSQGGYLAYLCSGGGGRGGGGGRRLRARG</sequence>
<organism evidence="7 8">
    <name type="scientific">Cordyceps fumosorosea (strain ARSEF 2679)</name>
    <name type="common">Isaria fumosorosea</name>
    <dbReference type="NCBI Taxonomy" id="1081104"/>
    <lineage>
        <taxon>Eukaryota</taxon>
        <taxon>Fungi</taxon>
        <taxon>Dikarya</taxon>
        <taxon>Ascomycota</taxon>
        <taxon>Pezizomycotina</taxon>
        <taxon>Sordariomycetes</taxon>
        <taxon>Hypocreomycetidae</taxon>
        <taxon>Hypocreales</taxon>
        <taxon>Cordycipitaceae</taxon>
        <taxon>Cordyceps</taxon>
    </lineage>
</organism>
<gene>
    <name evidence="7" type="ORF">ISF_00005</name>
</gene>
<dbReference type="InterPro" id="IPR029058">
    <property type="entry name" value="AB_hydrolase_fold"/>
</dbReference>
<proteinExistence type="inferred from homology"/>
<keyword evidence="3" id="KW-0645">Protease</keyword>
<dbReference type="Pfam" id="PF00326">
    <property type="entry name" value="Peptidase_S9"/>
    <property type="match status" value="1"/>
</dbReference>
<evidence type="ECO:0000256" key="4">
    <source>
        <dbReference type="ARBA" id="ARBA00032829"/>
    </source>
</evidence>
<dbReference type="Proteomes" id="UP000076744">
    <property type="component" value="Unassembled WGS sequence"/>
</dbReference>
<dbReference type="Gene3D" id="3.40.50.1820">
    <property type="entry name" value="alpha/beta hydrolase"/>
    <property type="match status" value="1"/>
</dbReference>
<evidence type="ECO:0000313" key="7">
    <source>
        <dbReference type="EMBL" id="OAA73104.1"/>
    </source>
</evidence>
<name>A0A162LN46_CORFA</name>